<dbReference type="PANTHER" id="PTHR43877">
    <property type="entry name" value="AMINOALKYLPHOSPHONATE N-ACETYLTRANSFERASE-RELATED-RELATED"/>
    <property type="match status" value="1"/>
</dbReference>
<evidence type="ECO:0000313" key="5">
    <source>
        <dbReference type="Proteomes" id="UP000243463"/>
    </source>
</evidence>
<keyword evidence="5" id="KW-1185">Reference proteome</keyword>
<dbReference type="GO" id="GO:0016747">
    <property type="term" value="F:acyltransferase activity, transferring groups other than amino-acyl groups"/>
    <property type="evidence" value="ECO:0007669"/>
    <property type="project" value="InterPro"/>
</dbReference>
<sequence>MTNYPIEHISSIAADQTSLTELLIDCVNSGASIGFLAPLCVAEATQYWQDVDQAMQHGRSQLFVVRDNDQIIAAVQLGLSPKANAKHRGEVEKLMVKQSHRKQGIATQLMTQLETYAKALELHLLILDTREGDVSEQLYQQLNYTRAGVIPDFALNSDLSYAGTALYYKLIQS</sequence>
<proteinExistence type="predicted"/>
<organism evidence="4 5">
    <name type="scientific">Acinetobacter apis</name>
    <dbReference type="NCBI Taxonomy" id="1229165"/>
    <lineage>
        <taxon>Bacteria</taxon>
        <taxon>Pseudomonadati</taxon>
        <taxon>Pseudomonadota</taxon>
        <taxon>Gammaproteobacteria</taxon>
        <taxon>Moraxellales</taxon>
        <taxon>Moraxellaceae</taxon>
        <taxon>Acinetobacter</taxon>
    </lineage>
</organism>
<evidence type="ECO:0000259" key="3">
    <source>
        <dbReference type="PROSITE" id="PS51186"/>
    </source>
</evidence>
<dbReference type="InterPro" id="IPR000182">
    <property type="entry name" value="GNAT_dom"/>
</dbReference>
<keyword evidence="1 4" id="KW-0808">Transferase</keyword>
<dbReference type="EMBL" id="FZLN01000001">
    <property type="protein sequence ID" value="SNQ28494.1"/>
    <property type="molecule type" value="Genomic_DNA"/>
</dbReference>
<dbReference type="PROSITE" id="PS51186">
    <property type="entry name" value="GNAT"/>
    <property type="match status" value="1"/>
</dbReference>
<protein>
    <submittedName>
        <fullName evidence="4">Acetyltransferase (GNAT) domain-containing protein</fullName>
    </submittedName>
</protein>
<gene>
    <name evidence="4" type="ORF">SAMN05444584_0417</name>
</gene>
<name>A0A217EDM6_9GAMM</name>
<dbReference type="InterPro" id="IPR016181">
    <property type="entry name" value="Acyl_CoA_acyltransferase"/>
</dbReference>
<dbReference type="Proteomes" id="UP000243463">
    <property type="component" value="Unassembled WGS sequence"/>
</dbReference>
<accession>A0A217EDM6</accession>
<dbReference type="InterPro" id="IPR050832">
    <property type="entry name" value="Bact_Acetyltransf"/>
</dbReference>
<dbReference type="CDD" id="cd04301">
    <property type="entry name" value="NAT_SF"/>
    <property type="match status" value="1"/>
</dbReference>
<reference evidence="5" key="1">
    <citation type="submission" date="2017-06" db="EMBL/GenBank/DDBJ databases">
        <authorList>
            <person name="Varghese N."/>
            <person name="Submissions S."/>
        </authorList>
    </citation>
    <scope>NUCLEOTIDE SEQUENCE [LARGE SCALE GENOMIC DNA]</scope>
    <source>
        <strain evidence="5">ANC 5114</strain>
    </source>
</reference>
<keyword evidence="2" id="KW-0012">Acyltransferase</keyword>
<evidence type="ECO:0000256" key="2">
    <source>
        <dbReference type="ARBA" id="ARBA00023315"/>
    </source>
</evidence>
<dbReference type="RefSeq" id="WP_088822539.1">
    <property type="nucleotide sequence ID" value="NZ_FZLN01000001.1"/>
</dbReference>
<dbReference type="AlphaFoldDB" id="A0A217EDM6"/>
<evidence type="ECO:0000313" key="4">
    <source>
        <dbReference type="EMBL" id="SNQ28494.1"/>
    </source>
</evidence>
<dbReference type="SUPFAM" id="SSF55729">
    <property type="entry name" value="Acyl-CoA N-acyltransferases (Nat)"/>
    <property type="match status" value="1"/>
</dbReference>
<evidence type="ECO:0000256" key="1">
    <source>
        <dbReference type="ARBA" id="ARBA00022679"/>
    </source>
</evidence>
<dbReference type="Gene3D" id="3.40.630.30">
    <property type="match status" value="1"/>
</dbReference>
<dbReference type="OrthoDB" id="3389160at2"/>
<dbReference type="Pfam" id="PF00583">
    <property type="entry name" value="Acetyltransf_1"/>
    <property type="match status" value="1"/>
</dbReference>
<feature type="domain" description="N-acetyltransferase" evidence="3">
    <location>
        <begin position="7"/>
        <end position="173"/>
    </location>
</feature>